<dbReference type="EMBL" id="JADEVO010000080">
    <property type="protein sequence ID" value="MBN3968795.1"/>
    <property type="molecule type" value="Genomic_DNA"/>
</dbReference>
<organism evidence="2 3">
    <name type="scientific">Pseudomonas gregormendelii</name>
    <dbReference type="NCBI Taxonomy" id="1628277"/>
    <lineage>
        <taxon>Bacteria</taxon>
        <taxon>Pseudomonadati</taxon>
        <taxon>Pseudomonadota</taxon>
        <taxon>Gammaproteobacteria</taxon>
        <taxon>Pseudomonadales</taxon>
        <taxon>Pseudomonadaceae</taxon>
        <taxon>Pseudomonas</taxon>
    </lineage>
</organism>
<feature type="compositionally biased region" description="Basic and acidic residues" evidence="1">
    <location>
        <begin position="56"/>
        <end position="65"/>
    </location>
</feature>
<feature type="region of interest" description="Disordered" evidence="1">
    <location>
        <begin position="56"/>
        <end position="76"/>
    </location>
</feature>
<reference evidence="2 3" key="1">
    <citation type="journal article" date="2021" name="Int. J. Syst. Evol. Microbiol.">
        <title>Pseudomonas piscium sp. nov., Pseudomonas pisciculturae sp. nov., Pseudomonas mucoides sp. nov. and Pseudomonas neuropathica sp. nov. isolated from rainbow trout.</title>
        <authorList>
            <person name="Duman M."/>
            <person name="Mulet M."/>
            <person name="Altun S."/>
            <person name="Saticioglu I.B."/>
            <person name="Gomila M."/>
            <person name="Lalucat J."/>
            <person name="Garcia-Valdes E."/>
        </authorList>
    </citation>
    <scope>NUCLEOTIDE SEQUENCE [LARGE SCALE GENOMIC DNA]</scope>
    <source>
        <strain evidence="2 3">LMG 28632</strain>
    </source>
</reference>
<keyword evidence="3" id="KW-1185">Reference proteome</keyword>
<gene>
    <name evidence="2" type="ORF">IMW75_26475</name>
</gene>
<evidence type="ECO:0000313" key="2">
    <source>
        <dbReference type="EMBL" id="MBN3968795.1"/>
    </source>
</evidence>
<protein>
    <submittedName>
        <fullName evidence="2">Uncharacterized protein</fullName>
    </submittedName>
</protein>
<accession>A0ABS3ANN4</accession>
<comment type="caution">
    <text evidence="2">The sequence shown here is derived from an EMBL/GenBank/DDBJ whole genome shotgun (WGS) entry which is preliminary data.</text>
</comment>
<name>A0ABS3ANN4_9PSED</name>
<evidence type="ECO:0000256" key="1">
    <source>
        <dbReference type="SAM" id="MobiDB-lite"/>
    </source>
</evidence>
<proteinExistence type="predicted"/>
<dbReference type="Proteomes" id="UP000772591">
    <property type="component" value="Unassembled WGS sequence"/>
</dbReference>
<dbReference type="RefSeq" id="WP_205894282.1">
    <property type="nucleotide sequence ID" value="NZ_JADEVO010000080.1"/>
</dbReference>
<sequence>MVGFSNPNTAGLLGIALATAMVLAAYAGVSYAHEAQKHDDLSHEAVALKGWQPKMHRAEEVDREQSAPSAQRSNPGLEVAHIYQRYL</sequence>
<evidence type="ECO:0000313" key="3">
    <source>
        <dbReference type="Proteomes" id="UP000772591"/>
    </source>
</evidence>